<dbReference type="InterPro" id="IPR002347">
    <property type="entry name" value="SDR_fam"/>
</dbReference>
<dbReference type="PANTHER" id="PTHR42760:SF133">
    <property type="entry name" value="3-OXOACYL-[ACYL-CARRIER-PROTEIN] REDUCTASE"/>
    <property type="match status" value="1"/>
</dbReference>
<dbReference type="Gene3D" id="3.40.50.720">
    <property type="entry name" value="NAD(P)-binding Rossmann-like Domain"/>
    <property type="match status" value="1"/>
</dbReference>
<organism evidence="3 4">
    <name type="scientific">Synoicihabitans lomoniglobus</name>
    <dbReference type="NCBI Taxonomy" id="2909285"/>
    <lineage>
        <taxon>Bacteria</taxon>
        <taxon>Pseudomonadati</taxon>
        <taxon>Verrucomicrobiota</taxon>
        <taxon>Opitutia</taxon>
        <taxon>Opitutales</taxon>
        <taxon>Opitutaceae</taxon>
        <taxon>Synoicihabitans</taxon>
    </lineage>
</organism>
<dbReference type="InterPro" id="IPR036291">
    <property type="entry name" value="NAD(P)-bd_dom_sf"/>
</dbReference>
<dbReference type="AlphaFoldDB" id="A0AAE9ZYQ2"/>
<sequence>MPNFPISLAGKLIVQFGGSGLLGRAMALDLGRADARVVVASRDPSKLSSLVDIARDENLKLEAESVDITSEASLCALRDLLLEQHGHIDGIVFNAVSRPMARLSDPVTAWESSLSTNATGLFLTTRTFGDAMAQAGSGSMVNIASIQGMVGPNQYLYEGTEMISPPDYFFHKGGMINMSRYLAAQYGPRGVRVNVVSPGGIFDPDSPQPDAFLHRYNPMTMLGRMAHAREISGAVAYLLSDASTYVTGITIPVDGGYTAK</sequence>
<keyword evidence="4" id="KW-1185">Reference proteome</keyword>
<evidence type="ECO:0000313" key="3">
    <source>
        <dbReference type="EMBL" id="WED63688.1"/>
    </source>
</evidence>
<dbReference type="Proteomes" id="UP001218638">
    <property type="component" value="Chromosome"/>
</dbReference>
<gene>
    <name evidence="3" type="ORF">PXH66_15235</name>
</gene>
<accession>A0AAE9ZYQ2</accession>
<dbReference type="KEGG" id="slom:PXH66_15235"/>
<protein>
    <submittedName>
        <fullName evidence="3">SDR family oxidoreductase</fullName>
    </submittedName>
</protein>
<evidence type="ECO:0000256" key="1">
    <source>
        <dbReference type="ARBA" id="ARBA00006484"/>
    </source>
</evidence>
<evidence type="ECO:0000313" key="4">
    <source>
        <dbReference type="Proteomes" id="UP001218638"/>
    </source>
</evidence>
<dbReference type="GO" id="GO:0016616">
    <property type="term" value="F:oxidoreductase activity, acting on the CH-OH group of donors, NAD or NADP as acceptor"/>
    <property type="evidence" value="ECO:0007669"/>
    <property type="project" value="TreeGrafter"/>
</dbReference>
<dbReference type="SUPFAM" id="SSF51735">
    <property type="entry name" value="NAD(P)-binding Rossmann-fold domains"/>
    <property type="match status" value="1"/>
</dbReference>
<reference evidence="3" key="1">
    <citation type="submission" date="2023-03" db="EMBL/GenBank/DDBJ databases">
        <title>Lomoglobus Profundus gen. nov., sp. nov., a novel member of the phylum Verrucomicrobia, isolated from deep-marine sediment of South China Sea.</title>
        <authorList>
            <person name="Ahmad T."/>
            <person name="Ishaq S.E."/>
            <person name="Wang F."/>
        </authorList>
    </citation>
    <scope>NUCLEOTIDE SEQUENCE</scope>
    <source>
        <strain evidence="3">LMO-M01</strain>
    </source>
</reference>
<dbReference type="RefSeq" id="WP_330929895.1">
    <property type="nucleotide sequence ID" value="NZ_CP119075.1"/>
</dbReference>
<keyword evidence="2" id="KW-0560">Oxidoreductase</keyword>
<comment type="similarity">
    <text evidence="1">Belongs to the short-chain dehydrogenases/reductases (SDR) family.</text>
</comment>
<dbReference type="EMBL" id="CP119075">
    <property type="protein sequence ID" value="WED63688.1"/>
    <property type="molecule type" value="Genomic_DNA"/>
</dbReference>
<dbReference type="PRINTS" id="PR00081">
    <property type="entry name" value="GDHRDH"/>
</dbReference>
<dbReference type="PANTHER" id="PTHR42760">
    <property type="entry name" value="SHORT-CHAIN DEHYDROGENASES/REDUCTASES FAMILY MEMBER"/>
    <property type="match status" value="1"/>
</dbReference>
<name>A0AAE9ZYQ2_9BACT</name>
<proteinExistence type="inferred from homology"/>
<evidence type="ECO:0000256" key="2">
    <source>
        <dbReference type="ARBA" id="ARBA00023002"/>
    </source>
</evidence>
<dbReference type="Pfam" id="PF13561">
    <property type="entry name" value="adh_short_C2"/>
    <property type="match status" value="1"/>
</dbReference>